<reference evidence="2" key="1">
    <citation type="journal article" date="2019" name="Environ. Microbiol.">
        <title>Fungal ecological strategies reflected in gene transcription - a case study of two litter decomposers.</title>
        <authorList>
            <person name="Barbi F."/>
            <person name="Kohler A."/>
            <person name="Barry K."/>
            <person name="Baskaran P."/>
            <person name="Daum C."/>
            <person name="Fauchery L."/>
            <person name="Ihrmark K."/>
            <person name="Kuo A."/>
            <person name="LaButti K."/>
            <person name="Lipzen A."/>
            <person name="Morin E."/>
            <person name="Grigoriev I.V."/>
            <person name="Henrissat B."/>
            <person name="Lindahl B."/>
            <person name="Martin F."/>
        </authorList>
    </citation>
    <scope>NUCLEOTIDE SEQUENCE</scope>
    <source>
        <strain evidence="2">JB14</strain>
    </source>
</reference>
<keyword evidence="3" id="KW-1185">Reference proteome</keyword>
<accession>A0A6A4HDI4</accession>
<dbReference type="EMBL" id="ML769524">
    <property type="protein sequence ID" value="KAE9395840.1"/>
    <property type="molecule type" value="Genomic_DNA"/>
</dbReference>
<evidence type="ECO:0000256" key="1">
    <source>
        <dbReference type="SAM" id="Coils"/>
    </source>
</evidence>
<evidence type="ECO:0000313" key="2">
    <source>
        <dbReference type="EMBL" id="KAE9395840.1"/>
    </source>
</evidence>
<sequence length="148" mass="16534">MANTSSTRARSLQHLQSSLDFQEVHRRLRSEHGPVAHPESEILGALAEVDRDIEEVDIDIEEVNKEIEDCESEIYRLQSRVIFLQNHGSFGGTQDLPPAVEINVILYLFSSPTPHALTVSSQYLEVHARNGFNAGPDESLKNVEQVAT</sequence>
<evidence type="ECO:0000313" key="3">
    <source>
        <dbReference type="Proteomes" id="UP000799118"/>
    </source>
</evidence>
<dbReference type="AlphaFoldDB" id="A0A6A4HDI4"/>
<gene>
    <name evidence="2" type="ORF">BT96DRAFT_1021750</name>
</gene>
<keyword evidence="1" id="KW-0175">Coiled coil</keyword>
<protein>
    <submittedName>
        <fullName evidence="2">Uncharacterized protein</fullName>
    </submittedName>
</protein>
<name>A0A6A4HDI4_9AGAR</name>
<dbReference type="Proteomes" id="UP000799118">
    <property type="component" value="Unassembled WGS sequence"/>
</dbReference>
<proteinExistence type="predicted"/>
<feature type="coiled-coil region" evidence="1">
    <location>
        <begin position="46"/>
        <end position="80"/>
    </location>
</feature>
<organism evidence="2 3">
    <name type="scientific">Gymnopus androsaceus JB14</name>
    <dbReference type="NCBI Taxonomy" id="1447944"/>
    <lineage>
        <taxon>Eukaryota</taxon>
        <taxon>Fungi</taxon>
        <taxon>Dikarya</taxon>
        <taxon>Basidiomycota</taxon>
        <taxon>Agaricomycotina</taxon>
        <taxon>Agaricomycetes</taxon>
        <taxon>Agaricomycetidae</taxon>
        <taxon>Agaricales</taxon>
        <taxon>Marasmiineae</taxon>
        <taxon>Omphalotaceae</taxon>
        <taxon>Gymnopus</taxon>
    </lineage>
</organism>